<accession>A0A1J4V4T0</accession>
<evidence type="ECO:0000259" key="5">
    <source>
        <dbReference type="PROSITE" id="PS50893"/>
    </source>
</evidence>
<organism evidence="6 7">
    <name type="scientific">Candidatus Nomurabacteria bacterium CG1_02_43_90</name>
    <dbReference type="NCBI Taxonomy" id="1805281"/>
    <lineage>
        <taxon>Bacteria</taxon>
        <taxon>Candidatus Nomuraibacteriota</taxon>
    </lineage>
</organism>
<reference evidence="6 7" key="1">
    <citation type="journal article" date="2016" name="Environ. Microbiol.">
        <title>Genomic resolution of a cold subsurface aquifer community provides metabolic insights for novel microbes adapted to high CO concentrations.</title>
        <authorList>
            <person name="Probst A.J."/>
            <person name="Castelle C.J."/>
            <person name="Singh A."/>
            <person name="Brown C.T."/>
            <person name="Anantharaman K."/>
            <person name="Sharon I."/>
            <person name="Hug L.A."/>
            <person name="Burstein D."/>
            <person name="Emerson J.B."/>
            <person name="Thomas B.C."/>
            <person name="Banfield J.F."/>
        </authorList>
    </citation>
    <scope>NUCLEOTIDE SEQUENCE [LARGE SCALE GENOMIC DNA]</scope>
    <source>
        <strain evidence="6">CG1_02_43_90</strain>
    </source>
</reference>
<dbReference type="GO" id="GO:0016887">
    <property type="term" value="F:ATP hydrolysis activity"/>
    <property type="evidence" value="ECO:0007669"/>
    <property type="project" value="InterPro"/>
</dbReference>
<evidence type="ECO:0000313" key="7">
    <source>
        <dbReference type="Proteomes" id="UP000181992"/>
    </source>
</evidence>
<comment type="similarity">
    <text evidence="1">Belongs to the ABC transporter superfamily.</text>
</comment>
<gene>
    <name evidence="6" type="ORF">AUJ77_03545</name>
</gene>
<dbReference type="GO" id="GO:0098796">
    <property type="term" value="C:membrane protein complex"/>
    <property type="evidence" value="ECO:0007669"/>
    <property type="project" value="UniProtKB-ARBA"/>
</dbReference>
<sequence length="240" mass="26567">MPLIEVNGIKKVYFDGELQTPILHGVSFVVNRGEFVAIMGPSGSGKSTLLNLLGFLDDYTDGSYKFDGIEAKNYTADEIAKIRNQKLGFIFQSFNLLPNTNILENVKLPLLYSDFPESEWGERAMKAIRSVGLVHRALFDSAKISGGERQRVAIARALVCDPEVIFADEPTGNLDSKSGGIIIDILQKLHEELGHTIILITHETDTAEHAERIIRIKDGFVESDTKVAHPQRMGEGDLDK</sequence>
<proteinExistence type="inferred from homology"/>
<dbReference type="InterPro" id="IPR027417">
    <property type="entry name" value="P-loop_NTPase"/>
</dbReference>
<feature type="domain" description="ABC transporter" evidence="5">
    <location>
        <begin position="4"/>
        <end position="236"/>
    </location>
</feature>
<evidence type="ECO:0000256" key="1">
    <source>
        <dbReference type="ARBA" id="ARBA00005417"/>
    </source>
</evidence>
<dbReference type="STRING" id="1805281.AUJ77_03545"/>
<dbReference type="InterPro" id="IPR017911">
    <property type="entry name" value="MacB-like_ATP-bd"/>
</dbReference>
<dbReference type="Pfam" id="PF00005">
    <property type="entry name" value="ABC_tran"/>
    <property type="match status" value="1"/>
</dbReference>
<dbReference type="CDD" id="cd03255">
    <property type="entry name" value="ABC_MJ0796_LolCDE_FtsE"/>
    <property type="match status" value="1"/>
</dbReference>
<dbReference type="InterPro" id="IPR017871">
    <property type="entry name" value="ABC_transporter-like_CS"/>
</dbReference>
<keyword evidence="3" id="KW-0547">Nucleotide-binding</keyword>
<evidence type="ECO:0000256" key="2">
    <source>
        <dbReference type="ARBA" id="ARBA00022448"/>
    </source>
</evidence>
<dbReference type="GO" id="GO:0022857">
    <property type="term" value="F:transmembrane transporter activity"/>
    <property type="evidence" value="ECO:0007669"/>
    <property type="project" value="UniProtKB-ARBA"/>
</dbReference>
<evidence type="ECO:0000256" key="3">
    <source>
        <dbReference type="ARBA" id="ARBA00022741"/>
    </source>
</evidence>
<protein>
    <submittedName>
        <fullName evidence="6">Macrolide ABC transporter ATP-binding protein</fullName>
    </submittedName>
</protein>
<dbReference type="Gene3D" id="3.40.50.300">
    <property type="entry name" value="P-loop containing nucleotide triphosphate hydrolases"/>
    <property type="match status" value="1"/>
</dbReference>
<dbReference type="PANTHER" id="PTHR42798:SF6">
    <property type="entry name" value="CELL DIVISION ATP-BINDING PROTEIN FTSE"/>
    <property type="match status" value="1"/>
</dbReference>
<dbReference type="PANTHER" id="PTHR42798">
    <property type="entry name" value="LIPOPROTEIN-RELEASING SYSTEM ATP-BINDING PROTEIN LOLD"/>
    <property type="match status" value="1"/>
</dbReference>
<dbReference type="FunFam" id="3.40.50.300:FF:000032">
    <property type="entry name" value="Export ABC transporter ATP-binding protein"/>
    <property type="match status" value="1"/>
</dbReference>
<dbReference type="SUPFAM" id="SSF52540">
    <property type="entry name" value="P-loop containing nucleoside triphosphate hydrolases"/>
    <property type="match status" value="1"/>
</dbReference>
<comment type="caution">
    <text evidence="6">The sequence shown here is derived from an EMBL/GenBank/DDBJ whole genome shotgun (WGS) entry which is preliminary data.</text>
</comment>
<dbReference type="PROSITE" id="PS00211">
    <property type="entry name" value="ABC_TRANSPORTER_1"/>
    <property type="match status" value="1"/>
</dbReference>
<dbReference type="EMBL" id="MNVN01000021">
    <property type="protein sequence ID" value="OIO30289.1"/>
    <property type="molecule type" value="Genomic_DNA"/>
</dbReference>
<dbReference type="Proteomes" id="UP000181992">
    <property type="component" value="Unassembled WGS sequence"/>
</dbReference>
<name>A0A1J4V4T0_9BACT</name>
<dbReference type="SMART" id="SM00382">
    <property type="entry name" value="AAA"/>
    <property type="match status" value="1"/>
</dbReference>
<keyword evidence="2" id="KW-0813">Transport</keyword>
<dbReference type="InterPro" id="IPR003593">
    <property type="entry name" value="AAA+_ATPase"/>
</dbReference>
<dbReference type="AlphaFoldDB" id="A0A1J4V4T0"/>
<dbReference type="GO" id="GO:0005524">
    <property type="term" value="F:ATP binding"/>
    <property type="evidence" value="ECO:0007669"/>
    <property type="project" value="UniProtKB-KW"/>
</dbReference>
<dbReference type="InterPro" id="IPR003439">
    <property type="entry name" value="ABC_transporter-like_ATP-bd"/>
</dbReference>
<evidence type="ECO:0000256" key="4">
    <source>
        <dbReference type="ARBA" id="ARBA00022840"/>
    </source>
</evidence>
<keyword evidence="4 6" id="KW-0067">ATP-binding</keyword>
<dbReference type="PROSITE" id="PS50893">
    <property type="entry name" value="ABC_TRANSPORTER_2"/>
    <property type="match status" value="1"/>
</dbReference>
<evidence type="ECO:0000313" key="6">
    <source>
        <dbReference type="EMBL" id="OIO30289.1"/>
    </source>
</evidence>